<dbReference type="Gene3D" id="3.20.20.70">
    <property type="entry name" value="Aldolase class I"/>
    <property type="match status" value="1"/>
</dbReference>
<evidence type="ECO:0000256" key="3">
    <source>
        <dbReference type="RuleBase" id="RU363071"/>
    </source>
</evidence>
<dbReference type="InterPro" id="IPR002480">
    <property type="entry name" value="DAHP_synth_2"/>
</dbReference>
<evidence type="ECO:0000256" key="4">
    <source>
        <dbReference type="SAM" id="MobiDB-lite"/>
    </source>
</evidence>
<dbReference type="InterPro" id="IPR013785">
    <property type="entry name" value="Aldolase_TIM"/>
</dbReference>
<sequence>MTIATALVPTAPTDPDATAVLTEPTPGSLPASASGQAPASVPPAAPHQPVWPDPAELRDVRARLSALPSLVPATECELLRDRLAAVANGEAVVVQGGDCAEAFDQPVGERVRSKADVLDRMSETVSAAGFPVVRIGRLAGQYAKPRSSPVEIRDGVELPAYRGDAVNGSLFDPRSRTPDPRRMLRAYRESAGTLAGLRERAAAGEPGARRPAPTRPATGLFVSHEALLLDYETTLVRTDSVTGARYAGSGHLLWIGERTRQPDGAHVEFAARVRNPVGVKLGPGAEPDEVLALIDRLDPEREPGRLVLIVRMGAGKVRRRLPRLVEKVRASGAPVVWLCDPMHGNTVSTSGGVKTRRMADVLDELTGFFEVHREMGTHPGGVHAELTGDPVTECVGGGGRLTDEDLRHRYESLCDPRLNGTQSLELAARLAELYR</sequence>
<organism evidence="5 6">
    <name type="scientific">Streptomyces sodiiphilus</name>
    <dbReference type="NCBI Taxonomy" id="226217"/>
    <lineage>
        <taxon>Bacteria</taxon>
        <taxon>Bacillati</taxon>
        <taxon>Actinomycetota</taxon>
        <taxon>Actinomycetes</taxon>
        <taxon>Kitasatosporales</taxon>
        <taxon>Streptomycetaceae</taxon>
        <taxon>Streptomyces</taxon>
    </lineage>
</organism>
<evidence type="ECO:0000313" key="5">
    <source>
        <dbReference type="EMBL" id="GAA1902312.1"/>
    </source>
</evidence>
<keyword evidence="3" id="KW-0028">Amino-acid biosynthesis</keyword>
<evidence type="ECO:0000313" key="6">
    <source>
        <dbReference type="Proteomes" id="UP001501303"/>
    </source>
</evidence>
<evidence type="ECO:0000256" key="2">
    <source>
        <dbReference type="ARBA" id="ARBA00022679"/>
    </source>
</evidence>
<comment type="catalytic activity">
    <reaction evidence="3">
        <text>D-erythrose 4-phosphate + phosphoenolpyruvate + H2O = 7-phospho-2-dehydro-3-deoxy-D-arabino-heptonate + phosphate</text>
        <dbReference type="Rhea" id="RHEA:14717"/>
        <dbReference type="ChEBI" id="CHEBI:15377"/>
        <dbReference type="ChEBI" id="CHEBI:16897"/>
        <dbReference type="ChEBI" id="CHEBI:43474"/>
        <dbReference type="ChEBI" id="CHEBI:58394"/>
        <dbReference type="ChEBI" id="CHEBI:58702"/>
        <dbReference type="EC" id="2.5.1.54"/>
    </reaction>
</comment>
<dbReference type="EC" id="2.5.1.54" evidence="3"/>
<keyword evidence="3" id="KW-0057">Aromatic amino acid biosynthesis</keyword>
<dbReference type="Pfam" id="PF01474">
    <property type="entry name" value="DAHP_synth_2"/>
    <property type="match status" value="2"/>
</dbReference>
<comment type="pathway">
    <text evidence="3">Metabolic intermediate biosynthesis; chorismate biosynthesis; chorismate from D-erythrose 4-phosphate and phosphoenolpyruvate: step 1/7.</text>
</comment>
<comment type="similarity">
    <text evidence="1 3">Belongs to the class-II DAHP synthase family.</text>
</comment>
<protein>
    <recommendedName>
        <fullName evidence="3">Phospho-2-dehydro-3-deoxyheptonate aldolase</fullName>
        <ecNumber evidence="3">2.5.1.54</ecNumber>
    </recommendedName>
</protein>
<feature type="compositionally biased region" description="Pro residues" evidence="4">
    <location>
        <begin position="40"/>
        <end position="50"/>
    </location>
</feature>
<proteinExistence type="inferred from homology"/>
<accession>A0ABP5A3L7</accession>
<dbReference type="SUPFAM" id="SSF51569">
    <property type="entry name" value="Aldolase"/>
    <property type="match status" value="1"/>
</dbReference>
<gene>
    <name evidence="5" type="ORF">GCM10009716_10230</name>
</gene>
<dbReference type="PANTHER" id="PTHR21337:SF0">
    <property type="entry name" value="PHOSPHO-2-DEHYDRO-3-DEOXYHEPTONATE ALDOLASE"/>
    <property type="match status" value="1"/>
</dbReference>
<keyword evidence="2 3" id="KW-0808">Transferase</keyword>
<comment type="caution">
    <text evidence="5">The sequence shown here is derived from an EMBL/GenBank/DDBJ whole genome shotgun (WGS) entry which is preliminary data.</text>
</comment>
<evidence type="ECO:0000256" key="1">
    <source>
        <dbReference type="ARBA" id="ARBA00008911"/>
    </source>
</evidence>
<keyword evidence="6" id="KW-1185">Reference proteome</keyword>
<dbReference type="EMBL" id="BAAAMJ010000009">
    <property type="protein sequence ID" value="GAA1902312.1"/>
    <property type="molecule type" value="Genomic_DNA"/>
</dbReference>
<dbReference type="PANTHER" id="PTHR21337">
    <property type="entry name" value="PHOSPHO-2-DEHYDRO-3-DEOXYHEPTONATE ALDOLASE 1, 2"/>
    <property type="match status" value="1"/>
</dbReference>
<reference evidence="6" key="1">
    <citation type="journal article" date="2019" name="Int. J. Syst. Evol. Microbiol.">
        <title>The Global Catalogue of Microorganisms (GCM) 10K type strain sequencing project: providing services to taxonomists for standard genome sequencing and annotation.</title>
        <authorList>
            <consortium name="The Broad Institute Genomics Platform"/>
            <consortium name="The Broad Institute Genome Sequencing Center for Infectious Disease"/>
            <person name="Wu L."/>
            <person name="Ma J."/>
        </authorList>
    </citation>
    <scope>NUCLEOTIDE SEQUENCE [LARGE SCALE GENOMIC DNA]</scope>
    <source>
        <strain evidence="6">JCM 13581</strain>
    </source>
</reference>
<feature type="region of interest" description="Disordered" evidence="4">
    <location>
        <begin position="1"/>
        <end position="50"/>
    </location>
</feature>
<dbReference type="Proteomes" id="UP001501303">
    <property type="component" value="Unassembled WGS sequence"/>
</dbReference>
<name>A0ABP5A3L7_9ACTN</name>